<accession>A0A1V4GZ79</accession>
<name>A0A1V4GZ79_MORLA</name>
<evidence type="ECO:0000256" key="2">
    <source>
        <dbReference type="ARBA" id="ARBA00022475"/>
    </source>
</evidence>
<feature type="transmembrane region" description="Helical" evidence="7">
    <location>
        <begin position="152"/>
        <end position="171"/>
    </location>
</feature>
<evidence type="ECO:0000256" key="4">
    <source>
        <dbReference type="ARBA" id="ARBA00022989"/>
    </source>
</evidence>
<feature type="transmembrane region" description="Helical" evidence="7">
    <location>
        <begin position="205"/>
        <end position="225"/>
    </location>
</feature>
<dbReference type="GO" id="GO:0005886">
    <property type="term" value="C:plasma membrane"/>
    <property type="evidence" value="ECO:0007669"/>
    <property type="project" value="UniProtKB-SubCell"/>
</dbReference>
<dbReference type="PANTHER" id="PTHR36115">
    <property type="entry name" value="PROLINE-RICH ANTIGEN HOMOLOG-RELATED"/>
    <property type="match status" value="1"/>
</dbReference>
<dbReference type="AlphaFoldDB" id="A0A1V4GZ79"/>
<gene>
    <name evidence="10" type="ORF">B5J94_05560</name>
</gene>
<feature type="transmembrane region" description="Helical" evidence="7">
    <location>
        <begin position="259"/>
        <end position="283"/>
    </location>
</feature>
<feature type="domain" description="RDD" evidence="8">
    <location>
        <begin position="142"/>
        <end position="302"/>
    </location>
</feature>
<dbReference type="InterPro" id="IPR051791">
    <property type="entry name" value="Pra-immunoreactive"/>
</dbReference>
<dbReference type="InterPro" id="IPR025640">
    <property type="entry name" value="GYF_2"/>
</dbReference>
<feature type="region of interest" description="Disordered" evidence="6">
    <location>
        <begin position="98"/>
        <end position="131"/>
    </location>
</feature>
<comment type="caution">
    <text evidence="10">The sequence shown here is derived from an EMBL/GenBank/DDBJ whole genome shotgun (WGS) entry which is preliminary data.</text>
</comment>
<evidence type="ECO:0000259" key="8">
    <source>
        <dbReference type="Pfam" id="PF06271"/>
    </source>
</evidence>
<dbReference type="Proteomes" id="UP000191025">
    <property type="component" value="Unassembled WGS sequence"/>
</dbReference>
<evidence type="ECO:0000256" key="6">
    <source>
        <dbReference type="SAM" id="MobiDB-lite"/>
    </source>
</evidence>
<evidence type="ECO:0000256" key="3">
    <source>
        <dbReference type="ARBA" id="ARBA00022692"/>
    </source>
</evidence>
<feature type="compositionally biased region" description="Pro residues" evidence="6">
    <location>
        <begin position="61"/>
        <end position="71"/>
    </location>
</feature>
<dbReference type="Pfam" id="PF14237">
    <property type="entry name" value="GYF_2"/>
    <property type="match status" value="1"/>
</dbReference>
<evidence type="ECO:0000313" key="11">
    <source>
        <dbReference type="Proteomes" id="UP000191025"/>
    </source>
</evidence>
<dbReference type="RefSeq" id="WP_062501243.1">
    <property type="nucleotide sequence ID" value="NZ_MXAN01000034.1"/>
</dbReference>
<evidence type="ECO:0008006" key="12">
    <source>
        <dbReference type="Google" id="ProtNLM"/>
    </source>
</evidence>
<dbReference type="Pfam" id="PF06271">
    <property type="entry name" value="RDD"/>
    <property type="match status" value="1"/>
</dbReference>
<feature type="domain" description="GYF" evidence="9">
    <location>
        <begin position="4"/>
        <end position="49"/>
    </location>
</feature>
<dbReference type="EMBL" id="MXAN01000034">
    <property type="protein sequence ID" value="OPH37631.1"/>
    <property type="molecule type" value="Genomic_DNA"/>
</dbReference>
<evidence type="ECO:0000256" key="5">
    <source>
        <dbReference type="ARBA" id="ARBA00023136"/>
    </source>
</evidence>
<reference evidence="11" key="1">
    <citation type="submission" date="2017-03" db="EMBL/GenBank/DDBJ databases">
        <title>Draft genome sequence of Moraxella equi CCUG 4950T type strain.</title>
        <authorList>
            <person name="Salva-Serra F."/>
            <person name="Engstrom-Jakobsson H."/>
            <person name="Thorell K."/>
            <person name="Jaen-Luchoro D."/>
            <person name="Gonzales-Siles L."/>
            <person name="Karlsson R."/>
            <person name="Yazdan S."/>
            <person name="Boulund F."/>
            <person name="Johnning A."/>
            <person name="Engstrand L."/>
            <person name="Kristiansson E."/>
            <person name="Moore E."/>
        </authorList>
    </citation>
    <scope>NUCLEOTIDE SEQUENCE [LARGE SCALE GENOMIC DNA]</scope>
    <source>
        <strain evidence="11">CCUG 4441</strain>
    </source>
</reference>
<keyword evidence="4 7" id="KW-1133">Transmembrane helix</keyword>
<sequence>MKIYLARNNVQAGPYSLDELNRMLLSGEVALTDLMWHTGMSEWQTVGQMTGGVYTYQPSVQTPPSPTPPTAKPEQRGFGDNVDFVKDKPEQKRVSVAELYGRKPIQDPNASQNDEPKRTEPNARLNKERVASVPKDDGTIEYASILARFSAFAINVALYILALLPLIMAFMQVVDVNEIARHAQDYQALQAYSQSLMDKVSKTTVMISNLMFLALLGIQLLLIIMRGQSFGKLVMGIRVVDEKTGKLPSFGTLVFMRTLFLIVVYAIGASIMSGLPAMGMLAVNYGMAKGNEKNQGWHDKITKTLTVKAKPSQLDKTKK</sequence>
<proteinExistence type="predicted"/>
<organism evidence="10 11">
    <name type="scientific">Moraxella lacunata</name>
    <dbReference type="NCBI Taxonomy" id="477"/>
    <lineage>
        <taxon>Bacteria</taxon>
        <taxon>Pseudomonadati</taxon>
        <taxon>Pseudomonadota</taxon>
        <taxon>Gammaproteobacteria</taxon>
        <taxon>Moraxellales</taxon>
        <taxon>Moraxellaceae</taxon>
        <taxon>Moraxella</taxon>
    </lineage>
</organism>
<keyword evidence="2" id="KW-1003">Cell membrane</keyword>
<evidence type="ECO:0000259" key="9">
    <source>
        <dbReference type="Pfam" id="PF14237"/>
    </source>
</evidence>
<keyword evidence="5 7" id="KW-0472">Membrane</keyword>
<keyword evidence="3 7" id="KW-0812">Transmembrane</keyword>
<feature type="compositionally biased region" description="Basic and acidic residues" evidence="6">
    <location>
        <begin position="73"/>
        <end position="84"/>
    </location>
</feature>
<dbReference type="PANTHER" id="PTHR36115:SF4">
    <property type="entry name" value="MEMBRANE PROTEIN"/>
    <property type="match status" value="1"/>
</dbReference>
<protein>
    <recommendedName>
        <fullName evidence="12">RDD family</fullName>
    </recommendedName>
</protein>
<comment type="subcellular location">
    <subcellularLocation>
        <location evidence="1">Cell membrane</location>
        <topology evidence="1">Multi-pass membrane protein</topology>
    </subcellularLocation>
</comment>
<feature type="compositionally biased region" description="Basic and acidic residues" evidence="6">
    <location>
        <begin position="114"/>
        <end position="131"/>
    </location>
</feature>
<feature type="region of interest" description="Disordered" evidence="6">
    <location>
        <begin position="57"/>
        <end position="84"/>
    </location>
</feature>
<evidence type="ECO:0000313" key="10">
    <source>
        <dbReference type="EMBL" id="OPH37631.1"/>
    </source>
</evidence>
<evidence type="ECO:0000256" key="7">
    <source>
        <dbReference type="SAM" id="Phobius"/>
    </source>
</evidence>
<dbReference type="InterPro" id="IPR010432">
    <property type="entry name" value="RDD"/>
</dbReference>
<evidence type="ECO:0000256" key="1">
    <source>
        <dbReference type="ARBA" id="ARBA00004651"/>
    </source>
</evidence>